<geneLocation type="mitochondrion" evidence="2"/>
<feature type="region of interest" description="Disordered" evidence="1">
    <location>
        <begin position="63"/>
        <end position="89"/>
    </location>
</feature>
<keyword evidence="2" id="KW-0496">Mitochondrion</keyword>
<sequence>MVFKGRVPFGKGGTISPPPFTVESSHLPTDRCLSQQGKVRDRGEGGIAVPLTLTPAGATIAVTPWGRGKPPVPTPPFQGANSTPSGYPSRIPDSIVQGPLLVMVIPPHLPIPVNGLQHMGNPLLLGGVYRNCFLNSLDMQHLPLIPSFNLPKNLVNHIHFPCNNLCKSLQEGSLRPLEQLQGILGQFICLLKIFPLLFRGQPTHRVGGAIPPEGVPALP</sequence>
<reference evidence="2" key="1">
    <citation type="journal article" date="2016" name="Genome Announc.">
        <title>Complete Chloroplast and Mitochondrial Genome Sequences of the Hydrocarbon Oil-Producing Green Microalga Botryococcus braunii Race B (Showa).</title>
        <authorList>
            <person name="Blifernez-Klassen O."/>
            <person name="Wibberg D."/>
            <person name="Winkler A."/>
            <person name="Blom J."/>
            <person name="Goesmann A."/>
            <person name="Kalinowski J."/>
            <person name="Kruse O."/>
        </authorList>
    </citation>
    <scope>NUCLEOTIDE SEQUENCE</scope>
    <source>
        <strain evidence="2">Showa</strain>
    </source>
</reference>
<protein>
    <submittedName>
        <fullName evidence="2">Uncharacterized protein</fullName>
    </submittedName>
</protein>
<organism evidence="2">
    <name type="scientific">Botryococcus braunii Showa</name>
    <dbReference type="NCBI Taxonomy" id="1202541"/>
    <lineage>
        <taxon>Eukaryota</taxon>
        <taxon>Viridiplantae</taxon>
        <taxon>Chlorophyta</taxon>
        <taxon>core chlorophytes</taxon>
        <taxon>Trebouxiophyceae</taxon>
        <taxon>Trebouxiophyceae incertae sedis</taxon>
        <taxon>Elliptochloris clade</taxon>
        <taxon>Botryococcus</taxon>
    </lineage>
</organism>
<dbReference type="EMBL" id="LT545992">
    <property type="protein sequence ID" value="SAI76004.1"/>
    <property type="molecule type" value="Genomic_DNA"/>
</dbReference>
<proteinExistence type="predicted"/>
<evidence type="ECO:0000313" key="2">
    <source>
        <dbReference type="EMBL" id="SAI76004.1"/>
    </source>
</evidence>
<evidence type="ECO:0000256" key="1">
    <source>
        <dbReference type="SAM" id="MobiDB-lite"/>
    </source>
</evidence>
<name>A0A162NQW0_BOTBR</name>
<dbReference type="AlphaFoldDB" id="A0A162NQW0"/>
<accession>A0A162NQW0</accession>